<dbReference type="InterPro" id="IPR010625">
    <property type="entry name" value="CHCH"/>
</dbReference>
<dbReference type="OMA" id="GTNDEAC"/>
<evidence type="ECO:0000313" key="8">
    <source>
        <dbReference type="Proteomes" id="UP000014760"/>
    </source>
</evidence>
<dbReference type="PROSITE" id="PS51808">
    <property type="entry name" value="CHCH"/>
    <property type="match status" value="1"/>
</dbReference>
<reference evidence="6 8" key="2">
    <citation type="journal article" date="2013" name="Nature">
        <title>Insights into bilaterian evolution from three spiralian genomes.</title>
        <authorList>
            <person name="Simakov O."/>
            <person name="Marletaz F."/>
            <person name="Cho S.J."/>
            <person name="Edsinger-Gonzales E."/>
            <person name="Havlak P."/>
            <person name="Hellsten U."/>
            <person name="Kuo D.H."/>
            <person name="Larsson T."/>
            <person name="Lv J."/>
            <person name="Arendt D."/>
            <person name="Savage R."/>
            <person name="Osoegawa K."/>
            <person name="de Jong P."/>
            <person name="Grimwood J."/>
            <person name="Chapman J.A."/>
            <person name="Shapiro H."/>
            <person name="Aerts A."/>
            <person name="Otillar R.P."/>
            <person name="Terry A.Y."/>
            <person name="Boore J.L."/>
            <person name="Grigoriev I.V."/>
            <person name="Lindberg D.R."/>
            <person name="Seaver E.C."/>
            <person name="Weisblat D.A."/>
            <person name="Putnam N.H."/>
            <person name="Rokhsar D.S."/>
        </authorList>
    </citation>
    <scope>NUCLEOTIDE SEQUENCE</scope>
    <source>
        <strain evidence="6 8">I ESC-2004</strain>
    </source>
</reference>
<comment type="subcellular location">
    <subcellularLocation>
        <location evidence="1">Cytoplasm</location>
    </subcellularLocation>
</comment>
<reference evidence="7" key="3">
    <citation type="submission" date="2015-06" db="UniProtKB">
        <authorList>
            <consortium name="EnsemblMetazoa"/>
        </authorList>
    </citation>
    <scope>IDENTIFICATION</scope>
</reference>
<protein>
    <recommendedName>
        <fullName evidence="5">CHCH domain-containing protein</fullName>
    </recommendedName>
</protein>
<accession>R7TV99</accession>
<evidence type="ECO:0000313" key="7">
    <source>
        <dbReference type="EnsemblMetazoa" id="CapteP163231"/>
    </source>
</evidence>
<dbReference type="InterPro" id="IPR051383">
    <property type="entry name" value="COX19"/>
</dbReference>
<dbReference type="PANTHER" id="PTHR21107">
    <property type="entry name" value="CYTOCHROME C OXIDASE ASSEMBLY PROTEIN COX19"/>
    <property type="match status" value="1"/>
</dbReference>
<sequence length="89" mass="10470">MSSYTFNQKTIKVKPPEKGSFPLDHEGECKIPMIKYMKCLRDNKMSNTICRPDAKEYFQCRMQHGLMKAEDWNKLGFADLDAKEFKEKT</sequence>
<dbReference type="PANTHER" id="PTHR21107:SF2">
    <property type="entry name" value="CYTOCHROME C OXIDASE ASSEMBLY PROTEIN COX19"/>
    <property type="match status" value="1"/>
</dbReference>
<evidence type="ECO:0000256" key="4">
    <source>
        <dbReference type="ARBA" id="ARBA00038223"/>
    </source>
</evidence>
<dbReference type="OrthoDB" id="268594at2759"/>
<dbReference type="HOGENOM" id="CLU_141947_2_1_1"/>
<keyword evidence="8" id="KW-1185">Reference proteome</keyword>
<dbReference type="EMBL" id="AMQN01010881">
    <property type="status" value="NOT_ANNOTATED_CDS"/>
    <property type="molecule type" value="Genomic_DNA"/>
</dbReference>
<organism evidence="6">
    <name type="scientific">Capitella teleta</name>
    <name type="common">Polychaete worm</name>
    <dbReference type="NCBI Taxonomy" id="283909"/>
    <lineage>
        <taxon>Eukaryota</taxon>
        <taxon>Metazoa</taxon>
        <taxon>Spiralia</taxon>
        <taxon>Lophotrochozoa</taxon>
        <taxon>Annelida</taxon>
        <taxon>Polychaeta</taxon>
        <taxon>Sedentaria</taxon>
        <taxon>Scolecida</taxon>
        <taxon>Capitellidae</taxon>
        <taxon>Capitella</taxon>
    </lineage>
</organism>
<comment type="similarity">
    <text evidence="4">Belongs to the COX19 family.</text>
</comment>
<dbReference type="AlphaFoldDB" id="R7TV99"/>
<evidence type="ECO:0000256" key="3">
    <source>
        <dbReference type="ARBA" id="ARBA00023157"/>
    </source>
</evidence>
<dbReference type="FunCoup" id="R7TV99">
    <property type="interactions" value="978"/>
</dbReference>
<dbReference type="EnsemblMetazoa" id="CapteT163231">
    <property type="protein sequence ID" value="CapteP163231"/>
    <property type="gene ID" value="CapteG163231"/>
</dbReference>
<dbReference type="GO" id="GO:0005758">
    <property type="term" value="C:mitochondrial intermembrane space"/>
    <property type="evidence" value="ECO:0007669"/>
    <property type="project" value="TreeGrafter"/>
</dbReference>
<dbReference type="STRING" id="283909.R7TV99"/>
<evidence type="ECO:0000259" key="5">
    <source>
        <dbReference type="Pfam" id="PF06747"/>
    </source>
</evidence>
<evidence type="ECO:0000256" key="2">
    <source>
        <dbReference type="ARBA" id="ARBA00022490"/>
    </source>
</evidence>
<evidence type="ECO:0000256" key="1">
    <source>
        <dbReference type="ARBA" id="ARBA00004496"/>
    </source>
</evidence>
<reference evidence="8" key="1">
    <citation type="submission" date="2012-12" db="EMBL/GenBank/DDBJ databases">
        <authorList>
            <person name="Hellsten U."/>
            <person name="Grimwood J."/>
            <person name="Chapman J.A."/>
            <person name="Shapiro H."/>
            <person name="Aerts A."/>
            <person name="Otillar R.P."/>
            <person name="Terry A.Y."/>
            <person name="Boore J.L."/>
            <person name="Simakov O."/>
            <person name="Marletaz F."/>
            <person name="Cho S.-J."/>
            <person name="Edsinger-Gonzales E."/>
            <person name="Havlak P."/>
            <person name="Kuo D.-H."/>
            <person name="Larsson T."/>
            <person name="Lv J."/>
            <person name="Arendt D."/>
            <person name="Savage R."/>
            <person name="Osoegawa K."/>
            <person name="de Jong P."/>
            <person name="Lindberg D.R."/>
            <person name="Seaver E.C."/>
            <person name="Weisblat D.A."/>
            <person name="Putnam N.H."/>
            <person name="Grigoriev I.V."/>
            <person name="Rokhsar D.S."/>
        </authorList>
    </citation>
    <scope>NUCLEOTIDE SEQUENCE</scope>
    <source>
        <strain evidence="8">I ESC-2004</strain>
    </source>
</reference>
<gene>
    <name evidence="6" type="ORF">CAPTEDRAFT_163231</name>
</gene>
<name>R7TV99_CAPTE</name>
<dbReference type="GO" id="GO:0033617">
    <property type="term" value="P:mitochondrial respiratory chain complex IV assembly"/>
    <property type="evidence" value="ECO:0007669"/>
    <property type="project" value="TreeGrafter"/>
</dbReference>
<dbReference type="Pfam" id="PF06747">
    <property type="entry name" value="CHCH"/>
    <property type="match status" value="1"/>
</dbReference>
<dbReference type="EMBL" id="KB308552">
    <property type="protein sequence ID" value="ELT97517.1"/>
    <property type="molecule type" value="Genomic_DNA"/>
</dbReference>
<proteinExistence type="inferred from homology"/>
<evidence type="ECO:0000313" key="6">
    <source>
        <dbReference type="EMBL" id="ELT97517.1"/>
    </source>
</evidence>
<dbReference type="Proteomes" id="UP000014760">
    <property type="component" value="Unassembled WGS sequence"/>
</dbReference>
<keyword evidence="2" id="KW-0963">Cytoplasm</keyword>
<feature type="domain" description="CHCH" evidence="5">
    <location>
        <begin position="29"/>
        <end position="63"/>
    </location>
</feature>
<keyword evidence="3" id="KW-1015">Disulfide bond</keyword>